<feature type="domain" description="STAS" evidence="3">
    <location>
        <begin position="3"/>
        <end position="111"/>
    </location>
</feature>
<evidence type="ECO:0000259" key="3">
    <source>
        <dbReference type="PROSITE" id="PS50801"/>
    </source>
</evidence>
<keyword evidence="5" id="KW-1185">Reference proteome</keyword>
<organism evidence="4 5">
    <name type="scientific">Sphaerisporangium corydalis</name>
    <dbReference type="NCBI Taxonomy" id="1441875"/>
    <lineage>
        <taxon>Bacteria</taxon>
        <taxon>Bacillati</taxon>
        <taxon>Actinomycetota</taxon>
        <taxon>Actinomycetes</taxon>
        <taxon>Streptosporangiales</taxon>
        <taxon>Streptosporangiaceae</taxon>
        <taxon>Sphaerisporangium</taxon>
    </lineage>
</organism>
<reference evidence="5" key="1">
    <citation type="journal article" date="2019" name="Int. J. Syst. Evol. Microbiol.">
        <title>The Global Catalogue of Microorganisms (GCM) 10K type strain sequencing project: providing services to taxonomists for standard genome sequencing and annotation.</title>
        <authorList>
            <consortium name="The Broad Institute Genomics Platform"/>
            <consortium name="The Broad Institute Genome Sequencing Center for Infectious Disease"/>
            <person name="Wu L."/>
            <person name="Ma J."/>
        </authorList>
    </citation>
    <scope>NUCLEOTIDE SEQUENCE [LARGE SCALE GENOMIC DNA]</scope>
    <source>
        <strain evidence="5">CCUG 49560</strain>
    </source>
</reference>
<comment type="caution">
    <text evidence="4">The sequence shown here is derived from an EMBL/GenBank/DDBJ whole genome shotgun (WGS) entry which is preliminary data.</text>
</comment>
<evidence type="ECO:0000256" key="2">
    <source>
        <dbReference type="RuleBase" id="RU003749"/>
    </source>
</evidence>
<accession>A0ABV9EKW7</accession>
<dbReference type="PROSITE" id="PS50801">
    <property type="entry name" value="STAS"/>
    <property type="match status" value="1"/>
</dbReference>
<proteinExistence type="inferred from homology"/>
<dbReference type="InterPro" id="IPR002645">
    <property type="entry name" value="STAS_dom"/>
</dbReference>
<dbReference type="InterPro" id="IPR036513">
    <property type="entry name" value="STAS_dom_sf"/>
</dbReference>
<dbReference type="NCBIfam" id="TIGR00377">
    <property type="entry name" value="ant_ant_sig"/>
    <property type="match status" value="1"/>
</dbReference>
<dbReference type="Pfam" id="PF01740">
    <property type="entry name" value="STAS"/>
    <property type="match status" value="1"/>
</dbReference>
<evidence type="ECO:0000313" key="5">
    <source>
        <dbReference type="Proteomes" id="UP001595891"/>
    </source>
</evidence>
<gene>
    <name evidence="4" type="ORF">ACFO8L_25435</name>
</gene>
<dbReference type="Proteomes" id="UP001595891">
    <property type="component" value="Unassembled WGS sequence"/>
</dbReference>
<protein>
    <recommendedName>
        <fullName evidence="2">Anti-sigma factor antagonist</fullName>
    </recommendedName>
</protein>
<dbReference type="CDD" id="cd07043">
    <property type="entry name" value="STAS_anti-anti-sigma_factors"/>
    <property type="match status" value="1"/>
</dbReference>
<dbReference type="RefSeq" id="WP_262843971.1">
    <property type="nucleotide sequence ID" value="NZ_JANZYP010000023.1"/>
</dbReference>
<name>A0ABV9EKW7_9ACTN</name>
<dbReference type="PANTHER" id="PTHR33495:SF14">
    <property type="entry name" value="ANTI-SIGMA FACTOR ANTAGONIST"/>
    <property type="match status" value="1"/>
</dbReference>
<sequence>MSVNVTTRSADGITLVRLDGEITSNSAPGVQDRILPLAGDTGRLLIDFTGVPYVSSAGLRMLLLLYRRAQAADAKIVLVGLSEEVRFVMSATGFLDFFEIGDDAETAMGGVRP</sequence>
<comment type="similarity">
    <text evidence="1 2">Belongs to the anti-sigma-factor antagonist family.</text>
</comment>
<dbReference type="PANTHER" id="PTHR33495">
    <property type="entry name" value="ANTI-SIGMA FACTOR ANTAGONIST TM_1081-RELATED-RELATED"/>
    <property type="match status" value="1"/>
</dbReference>
<evidence type="ECO:0000313" key="4">
    <source>
        <dbReference type="EMBL" id="MFC4589459.1"/>
    </source>
</evidence>
<dbReference type="EMBL" id="JBHSFN010000016">
    <property type="protein sequence ID" value="MFC4589459.1"/>
    <property type="molecule type" value="Genomic_DNA"/>
</dbReference>
<dbReference type="SUPFAM" id="SSF52091">
    <property type="entry name" value="SpoIIaa-like"/>
    <property type="match status" value="1"/>
</dbReference>
<evidence type="ECO:0000256" key="1">
    <source>
        <dbReference type="ARBA" id="ARBA00009013"/>
    </source>
</evidence>
<dbReference type="InterPro" id="IPR003658">
    <property type="entry name" value="Anti-sigma_ant"/>
</dbReference>
<dbReference type="Gene3D" id="3.30.750.24">
    <property type="entry name" value="STAS domain"/>
    <property type="match status" value="1"/>
</dbReference>